<gene>
    <name evidence="2" type="ORF">RRG08_047036</name>
</gene>
<evidence type="ECO:0000313" key="2">
    <source>
        <dbReference type="EMBL" id="KAK3794761.1"/>
    </source>
</evidence>
<feature type="region of interest" description="Disordered" evidence="1">
    <location>
        <begin position="321"/>
        <end position="343"/>
    </location>
</feature>
<comment type="caution">
    <text evidence="2">The sequence shown here is derived from an EMBL/GenBank/DDBJ whole genome shotgun (WGS) entry which is preliminary data.</text>
</comment>
<protein>
    <submittedName>
        <fullName evidence="2">Uncharacterized protein</fullName>
    </submittedName>
</protein>
<reference evidence="2" key="1">
    <citation type="journal article" date="2023" name="G3 (Bethesda)">
        <title>A reference genome for the long-term kleptoplast-retaining sea slug Elysia crispata morphotype clarki.</title>
        <authorList>
            <person name="Eastman K.E."/>
            <person name="Pendleton A.L."/>
            <person name="Shaikh M.A."/>
            <person name="Suttiyut T."/>
            <person name="Ogas R."/>
            <person name="Tomko P."/>
            <person name="Gavelis G."/>
            <person name="Widhalm J.R."/>
            <person name="Wisecaver J.H."/>
        </authorList>
    </citation>
    <scope>NUCLEOTIDE SEQUENCE</scope>
    <source>
        <strain evidence="2">ECLA1</strain>
    </source>
</reference>
<dbReference type="Proteomes" id="UP001283361">
    <property type="component" value="Unassembled WGS sequence"/>
</dbReference>
<sequence length="343" mass="38344">MPRALKHFRHDSFRFTSFIMFGVACFLRNGLQVCSRILNNRVALVPDWLANLLASPSRVQPPRGTGLSPCRKQPWRDRKDLDRLQIGSAKTIQVPGQHAVKGLKHGKVLRYATAKVKMLRLEVPIPASGFGTLFFQSKAQLASSVPFPRLIASPRCQPARHVLASAREATYPCQVLIRSHAKSASDPANRHRKIRASRAILFTRRQIIGLLTFQQCSRYKICDQESAPRRRLGRVPKSWPHYNKLPPSNPHFIIVEMLPPFGQEIKRFLNKAEQFAGCAPRTLLMTSSVTNKLSRGYPDVECSLAHALSVNRLLSLLSSPSGQLNPGPDPAPSRCLLPSMRNG</sequence>
<keyword evidence="3" id="KW-1185">Reference proteome</keyword>
<dbReference type="EMBL" id="JAWDGP010001093">
    <property type="protein sequence ID" value="KAK3794761.1"/>
    <property type="molecule type" value="Genomic_DNA"/>
</dbReference>
<proteinExistence type="predicted"/>
<evidence type="ECO:0000256" key="1">
    <source>
        <dbReference type="SAM" id="MobiDB-lite"/>
    </source>
</evidence>
<organism evidence="2 3">
    <name type="scientific">Elysia crispata</name>
    <name type="common">lettuce slug</name>
    <dbReference type="NCBI Taxonomy" id="231223"/>
    <lineage>
        <taxon>Eukaryota</taxon>
        <taxon>Metazoa</taxon>
        <taxon>Spiralia</taxon>
        <taxon>Lophotrochozoa</taxon>
        <taxon>Mollusca</taxon>
        <taxon>Gastropoda</taxon>
        <taxon>Heterobranchia</taxon>
        <taxon>Euthyneura</taxon>
        <taxon>Panpulmonata</taxon>
        <taxon>Sacoglossa</taxon>
        <taxon>Placobranchoidea</taxon>
        <taxon>Plakobranchidae</taxon>
        <taxon>Elysia</taxon>
    </lineage>
</organism>
<name>A0AAE1E5A7_9GAST</name>
<evidence type="ECO:0000313" key="3">
    <source>
        <dbReference type="Proteomes" id="UP001283361"/>
    </source>
</evidence>
<dbReference type="PROSITE" id="PS51257">
    <property type="entry name" value="PROKAR_LIPOPROTEIN"/>
    <property type="match status" value="1"/>
</dbReference>
<accession>A0AAE1E5A7</accession>
<dbReference type="AlphaFoldDB" id="A0AAE1E5A7"/>